<dbReference type="OrthoDB" id="10066957at2759"/>
<keyword evidence="3" id="KW-1185">Reference proteome</keyword>
<sequence>MGDKNASKRGAQSLNNSLSNTPNKPVRSKIPKPNDFKEGKKEENSTEIEAMFQHIMDKLGKLDVIDSRVQSVEHELKEMKKSLDFVHEEVEDLKKENAKLKKSDGAQERLAMREKQRPRSRKLQGDKVRVLAIAKKLKDTGIAISEQFPEEIVNIRKKLMPVFKKARAEGKKVKMVREKL</sequence>
<comment type="caution">
    <text evidence="2">The sequence shown here is derived from an EMBL/GenBank/DDBJ whole genome shotgun (WGS) entry which is preliminary data.</text>
</comment>
<proteinExistence type="predicted"/>
<name>A0A6S7G3H0_PARCT</name>
<dbReference type="EMBL" id="CACRXK020001017">
    <property type="protein sequence ID" value="CAB3986458.1"/>
    <property type="molecule type" value="Genomic_DNA"/>
</dbReference>
<dbReference type="AlphaFoldDB" id="A0A6S7G3H0"/>
<organism evidence="2 3">
    <name type="scientific">Paramuricea clavata</name>
    <name type="common">Red gorgonian</name>
    <name type="synonym">Violescent sea-whip</name>
    <dbReference type="NCBI Taxonomy" id="317549"/>
    <lineage>
        <taxon>Eukaryota</taxon>
        <taxon>Metazoa</taxon>
        <taxon>Cnidaria</taxon>
        <taxon>Anthozoa</taxon>
        <taxon>Octocorallia</taxon>
        <taxon>Malacalcyonacea</taxon>
        <taxon>Plexauridae</taxon>
        <taxon>Paramuricea</taxon>
    </lineage>
</organism>
<dbReference type="Proteomes" id="UP001152795">
    <property type="component" value="Unassembled WGS sequence"/>
</dbReference>
<feature type="compositionally biased region" description="Polar residues" evidence="1">
    <location>
        <begin position="10"/>
        <end position="23"/>
    </location>
</feature>
<feature type="region of interest" description="Disordered" evidence="1">
    <location>
        <begin position="1"/>
        <end position="45"/>
    </location>
</feature>
<evidence type="ECO:0000256" key="1">
    <source>
        <dbReference type="SAM" id="MobiDB-lite"/>
    </source>
</evidence>
<protein>
    <submittedName>
        <fullName evidence="2">Uncharacterized protein</fullName>
    </submittedName>
</protein>
<accession>A0A6S7G3H0</accession>
<evidence type="ECO:0000313" key="3">
    <source>
        <dbReference type="Proteomes" id="UP001152795"/>
    </source>
</evidence>
<gene>
    <name evidence="2" type="ORF">PACLA_8A031153</name>
</gene>
<evidence type="ECO:0000313" key="2">
    <source>
        <dbReference type="EMBL" id="CAB3986458.1"/>
    </source>
</evidence>
<feature type="region of interest" description="Disordered" evidence="1">
    <location>
        <begin position="98"/>
        <end position="125"/>
    </location>
</feature>
<feature type="compositionally biased region" description="Basic and acidic residues" evidence="1">
    <location>
        <begin position="32"/>
        <end position="44"/>
    </location>
</feature>
<reference evidence="2" key="1">
    <citation type="submission" date="2020-04" db="EMBL/GenBank/DDBJ databases">
        <authorList>
            <person name="Alioto T."/>
            <person name="Alioto T."/>
            <person name="Gomez Garrido J."/>
        </authorList>
    </citation>
    <scope>NUCLEOTIDE SEQUENCE</scope>
    <source>
        <strain evidence="2">A484AB</strain>
    </source>
</reference>